<evidence type="ECO:0000256" key="2">
    <source>
        <dbReference type="ARBA" id="ARBA00004167"/>
    </source>
</evidence>
<keyword evidence="6" id="KW-0479">Metal-binding</keyword>
<dbReference type="GO" id="GO:0005506">
    <property type="term" value="F:iron ion binding"/>
    <property type="evidence" value="ECO:0007669"/>
    <property type="project" value="InterPro"/>
</dbReference>
<keyword evidence="4" id="KW-0349">Heme</keyword>
<keyword evidence="8" id="KW-0560">Oxidoreductase</keyword>
<organism evidence="12 13">
    <name type="scientific">Moniliophthora roreri (strain MCA 2997)</name>
    <name type="common">Cocoa frosty pod rot fungus</name>
    <name type="synonym">Crinipellis roreri</name>
    <dbReference type="NCBI Taxonomy" id="1381753"/>
    <lineage>
        <taxon>Eukaryota</taxon>
        <taxon>Fungi</taxon>
        <taxon>Dikarya</taxon>
        <taxon>Basidiomycota</taxon>
        <taxon>Agaricomycotina</taxon>
        <taxon>Agaricomycetes</taxon>
        <taxon>Agaricomycetidae</taxon>
        <taxon>Agaricales</taxon>
        <taxon>Marasmiineae</taxon>
        <taxon>Marasmiaceae</taxon>
        <taxon>Moniliophthora</taxon>
    </lineage>
</organism>
<evidence type="ECO:0000313" key="12">
    <source>
        <dbReference type="EMBL" id="ESK87808.1"/>
    </source>
</evidence>
<dbReference type="OrthoDB" id="1055148at2759"/>
<evidence type="ECO:0000313" key="13">
    <source>
        <dbReference type="Proteomes" id="UP000017559"/>
    </source>
</evidence>
<dbReference type="EMBL" id="AWSO01000735">
    <property type="protein sequence ID" value="ESK87808.1"/>
    <property type="molecule type" value="Genomic_DNA"/>
</dbReference>
<evidence type="ECO:0000256" key="6">
    <source>
        <dbReference type="ARBA" id="ARBA00022723"/>
    </source>
</evidence>
<keyword evidence="11" id="KW-0472">Membrane</keyword>
<dbReference type="PANTHER" id="PTHR46300">
    <property type="entry name" value="P450, PUTATIVE (EUROFUNG)-RELATED-RELATED"/>
    <property type="match status" value="1"/>
</dbReference>
<reference evidence="12 13" key="1">
    <citation type="journal article" date="2014" name="BMC Genomics">
        <title>Genome and secretome analysis of the hemibiotrophic fungal pathogen, Moniliophthora roreri, which causes frosty pod rot disease of cacao: mechanisms of the biotrophic and necrotrophic phases.</title>
        <authorList>
            <person name="Meinhardt L.W."/>
            <person name="Costa G.G.L."/>
            <person name="Thomazella D.P.T."/>
            <person name="Teixeira P.J.P.L."/>
            <person name="Carazzolle M.F."/>
            <person name="Schuster S.C."/>
            <person name="Carlson J.E."/>
            <person name="Guiltinan M.J."/>
            <person name="Mieczkowski P."/>
            <person name="Farmer A."/>
            <person name="Ramaraj T."/>
            <person name="Crozier J."/>
            <person name="Davis R.E."/>
            <person name="Shao J."/>
            <person name="Melnick R.L."/>
            <person name="Pereira G.A.G."/>
            <person name="Bailey B.A."/>
        </authorList>
    </citation>
    <scope>NUCLEOTIDE SEQUENCE [LARGE SCALE GENOMIC DNA]</scope>
    <source>
        <strain evidence="12 13">MCA 2997</strain>
    </source>
</reference>
<keyword evidence="13" id="KW-1185">Reference proteome</keyword>
<dbReference type="InterPro" id="IPR050364">
    <property type="entry name" value="Cytochrome_P450_fung"/>
</dbReference>
<dbReference type="SUPFAM" id="SSF48264">
    <property type="entry name" value="Cytochrome P450"/>
    <property type="match status" value="1"/>
</dbReference>
<dbReference type="AlphaFoldDB" id="V2WLT5"/>
<dbReference type="Pfam" id="PF00067">
    <property type="entry name" value="p450"/>
    <property type="match status" value="1"/>
</dbReference>
<dbReference type="HOGENOM" id="CLU_001570_21_0_1"/>
<evidence type="ECO:0000256" key="8">
    <source>
        <dbReference type="ARBA" id="ARBA00023002"/>
    </source>
</evidence>
<evidence type="ECO:0000256" key="4">
    <source>
        <dbReference type="ARBA" id="ARBA00022617"/>
    </source>
</evidence>
<comment type="similarity">
    <text evidence="3">Belongs to the cytochrome P450 family.</text>
</comment>
<dbReference type="GO" id="GO:0004497">
    <property type="term" value="F:monooxygenase activity"/>
    <property type="evidence" value="ECO:0007669"/>
    <property type="project" value="UniProtKB-KW"/>
</dbReference>
<keyword evidence="7" id="KW-1133">Transmembrane helix</keyword>
<evidence type="ECO:0000256" key="9">
    <source>
        <dbReference type="ARBA" id="ARBA00023004"/>
    </source>
</evidence>
<dbReference type="Proteomes" id="UP000017559">
    <property type="component" value="Unassembled WGS sequence"/>
</dbReference>
<evidence type="ECO:0000256" key="1">
    <source>
        <dbReference type="ARBA" id="ARBA00001971"/>
    </source>
</evidence>
<comment type="caution">
    <text evidence="12">The sequence shown here is derived from an EMBL/GenBank/DDBJ whole genome shotgun (WGS) entry which is preliminary data.</text>
</comment>
<evidence type="ECO:0000256" key="3">
    <source>
        <dbReference type="ARBA" id="ARBA00010617"/>
    </source>
</evidence>
<dbReference type="InterPro" id="IPR036396">
    <property type="entry name" value="Cyt_P450_sf"/>
</dbReference>
<keyword evidence="10" id="KW-0503">Monooxygenase</keyword>
<dbReference type="GO" id="GO:0020037">
    <property type="term" value="F:heme binding"/>
    <property type="evidence" value="ECO:0007669"/>
    <property type="project" value="InterPro"/>
</dbReference>
<dbReference type="Gene3D" id="1.10.630.10">
    <property type="entry name" value="Cytochrome P450"/>
    <property type="match status" value="1"/>
</dbReference>
<proteinExistence type="inferred from homology"/>
<evidence type="ECO:0000256" key="7">
    <source>
        <dbReference type="ARBA" id="ARBA00022989"/>
    </source>
</evidence>
<dbReference type="KEGG" id="mrr:Moror_15335"/>
<dbReference type="GO" id="GO:0016020">
    <property type="term" value="C:membrane"/>
    <property type="evidence" value="ECO:0007669"/>
    <property type="project" value="UniProtKB-SubCell"/>
</dbReference>
<sequence>MVARYICVFGSFPDAGRTLRIHNQSFYYTCASYRFVLGAYTSSSNLPPGPKGYPVVGSLFQLDLNRPWHSLAEWKKTYDDIVYLRLFNQDVIVLNSAKAAEDLLDRRAANYSDRPQMSAVEYLTGGLNIIAMNHGAG</sequence>
<dbReference type="PANTHER" id="PTHR46300:SF2">
    <property type="entry name" value="CYTOCHROME P450 MONOOXYGENASE ALNH-RELATED"/>
    <property type="match status" value="1"/>
</dbReference>
<keyword evidence="5" id="KW-0812">Transmembrane</keyword>
<dbReference type="GO" id="GO:0016705">
    <property type="term" value="F:oxidoreductase activity, acting on paired donors, with incorporation or reduction of molecular oxygen"/>
    <property type="evidence" value="ECO:0007669"/>
    <property type="project" value="InterPro"/>
</dbReference>
<accession>V2WLT5</accession>
<protein>
    <submittedName>
        <fullName evidence="12">Cytochrome p450</fullName>
    </submittedName>
</protein>
<keyword evidence="9" id="KW-0408">Iron</keyword>
<evidence type="ECO:0000256" key="10">
    <source>
        <dbReference type="ARBA" id="ARBA00023033"/>
    </source>
</evidence>
<comment type="subcellular location">
    <subcellularLocation>
        <location evidence="2">Membrane</location>
        <topology evidence="2">Single-pass membrane protein</topology>
    </subcellularLocation>
</comment>
<dbReference type="InterPro" id="IPR001128">
    <property type="entry name" value="Cyt_P450"/>
</dbReference>
<comment type="cofactor">
    <cofactor evidence="1">
        <name>heme</name>
        <dbReference type="ChEBI" id="CHEBI:30413"/>
    </cofactor>
</comment>
<gene>
    <name evidence="12" type="ORF">Moror_15335</name>
</gene>
<evidence type="ECO:0000256" key="11">
    <source>
        <dbReference type="ARBA" id="ARBA00023136"/>
    </source>
</evidence>
<name>V2WLT5_MONRO</name>
<evidence type="ECO:0000256" key="5">
    <source>
        <dbReference type="ARBA" id="ARBA00022692"/>
    </source>
</evidence>